<dbReference type="AlphaFoldDB" id="A0A069RD30"/>
<name>A0A069RD30_PEPLI</name>
<evidence type="ECO:0000313" key="2">
    <source>
        <dbReference type="Proteomes" id="UP000027946"/>
    </source>
</evidence>
<reference evidence="1 2" key="1">
    <citation type="submission" date="2014-03" db="EMBL/GenBank/DDBJ databases">
        <title>Genome sequence of Clostridium litorale W6, DSM 5388.</title>
        <authorList>
            <person name="Poehlein A."/>
            <person name="Jagirdar A."/>
            <person name="Khonsari B."/>
            <person name="Chibani C.M."/>
            <person name="Gutierrez Gutierrez D.A."/>
            <person name="Davydova E."/>
            <person name="Alghaithi H.S."/>
            <person name="Nair K.P."/>
            <person name="Dhamotharan K."/>
            <person name="Chandran L."/>
            <person name="G W."/>
            <person name="Daniel R."/>
        </authorList>
    </citation>
    <scope>NUCLEOTIDE SEQUENCE [LARGE SCALE GENOMIC DNA]</scope>
    <source>
        <strain evidence="1 2">W6</strain>
    </source>
</reference>
<dbReference type="InterPro" id="IPR029465">
    <property type="entry name" value="ATPgrasp_TupA"/>
</dbReference>
<protein>
    <submittedName>
        <fullName evidence="1">Uncharacterized protein</fullName>
    </submittedName>
</protein>
<dbReference type="STRING" id="1121324.CLIT_14c01190"/>
<dbReference type="eggNOG" id="COG3307">
    <property type="taxonomic scope" value="Bacteria"/>
</dbReference>
<comment type="caution">
    <text evidence="1">The sequence shown here is derived from an EMBL/GenBank/DDBJ whole genome shotgun (WGS) entry which is preliminary data.</text>
</comment>
<keyword evidence="2" id="KW-1185">Reference proteome</keyword>
<dbReference type="Proteomes" id="UP000027946">
    <property type="component" value="Unassembled WGS sequence"/>
</dbReference>
<organism evidence="1 2">
    <name type="scientific">Peptoclostridium litorale DSM 5388</name>
    <dbReference type="NCBI Taxonomy" id="1121324"/>
    <lineage>
        <taxon>Bacteria</taxon>
        <taxon>Bacillati</taxon>
        <taxon>Bacillota</taxon>
        <taxon>Clostridia</taxon>
        <taxon>Peptostreptococcales</taxon>
        <taxon>Peptoclostridiaceae</taxon>
        <taxon>Peptoclostridium</taxon>
    </lineage>
</organism>
<proteinExistence type="predicted"/>
<dbReference type="OrthoDB" id="9791827at2"/>
<sequence>MQDKIKEIIKVIIRNPKRLAVCIIDNKYFKWISDEKFIRFVYYCRTGKKLNLEKPNTYNEKLQWLKLNDHNPKYIKLVDKYEVREYIRKEIGEEYLIPLLGVYEKFEDIDFKKLPDEFVIKSTHDSGGVVLCNSKSEFNISKAKKKINRSLNRNYYYKGREWPYKNVKPRIVCEALMIDESEKELKDYKIFCFNGEPKAIQVDYDRFTNHKRNIYDIDWNYIPMTLHYPTDPTVHIKRPSKLGEMLDIAKKLSSGFPHVRVDLYSIADKIYFGELTFIHGSGFEKFDPAEFDERFGKWMSLPL</sequence>
<accession>A0A069RD30</accession>
<dbReference type="Pfam" id="PF14305">
    <property type="entry name" value="ATPgrasp_TupA"/>
    <property type="match status" value="1"/>
</dbReference>
<dbReference type="EMBL" id="JJMM01000014">
    <property type="protein sequence ID" value="KDR94658.1"/>
    <property type="molecule type" value="Genomic_DNA"/>
</dbReference>
<dbReference type="RefSeq" id="WP_038266554.1">
    <property type="nucleotide sequence ID" value="NZ_FSRH01000015.1"/>
</dbReference>
<gene>
    <name evidence="1" type="ORF">CLIT_14c01190</name>
</gene>
<evidence type="ECO:0000313" key="1">
    <source>
        <dbReference type="EMBL" id="KDR94658.1"/>
    </source>
</evidence>